<comment type="caution">
    <text evidence="1">The sequence shown here is derived from an EMBL/GenBank/DDBJ whole genome shotgun (WGS) entry which is preliminary data.</text>
</comment>
<dbReference type="Proteomes" id="UP001335737">
    <property type="component" value="Unassembled WGS sequence"/>
</dbReference>
<evidence type="ECO:0000313" key="2">
    <source>
        <dbReference type="Proteomes" id="UP001335737"/>
    </source>
</evidence>
<name>A0ABU6KH79_9BACI</name>
<sequence>MGKHRIHPEKGMEIELYSIGDHLRTLLTGKLKNWCTAFNKNNEWRD</sequence>
<reference evidence="1 2" key="1">
    <citation type="journal article" date="2024" name="Int. J. Syst. Evol. Microbiol.">
        <title>Virgibacillus tibetensis sp. nov., isolated from salt lake on the Tibetan Plateau of China.</title>
        <authorList>
            <person name="Phurbu D."/>
            <person name="Liu Z.-X."/>
            <person name="Wang R."/>
            <person name="Zheng Y.-Y."/>
            <person name="Liu H.-C."/>
            <person name="Zhou Y.-G."/>
            <person name="Yu Y.-J."/>
            <person name="Li A.-H."/>
        </authorList>
    </citation>
    <scope>NUCLEOTIDE SEQUENCE [LARGE SCALE GENOMIC DNA]</scope>
    <source>
        <strain evidence="1 2">C22-A2</strain>
    </source>
</reference>
<dbReference type="EMBL" id="JARZFX010000005">
    <property type="protein sequence ID" value="MEC5424245.1"/>
    <property type="molecule type" value="Genomic_DNA"/>
</dbReference>
<keyword evidence="2" id="KW-1185">Reference proteome</keyword>
<proteinExistence type="predicted"/>
<gene>
    <name evidence="1" type="ORF">QGM71_12160</name>
</gene>
<organism evidence="1 2">
    <name type="scientific">Virgibacillus tibetensis</name>
    <dbReference type="NCBI Taxonomy" id="3042313"/>
    <lineage>
        <taxon>Bacteria</taxon>
        <taxon>Bacillati</taxon>
        <taxon>Bacillota</taxon>
        <taxon>Bacilli</taxon>
        <taxon>Bacillales</taxon>
        <taxon>Bacillaceae</taxon>
        <taxon>Virgibacillus</taxon>
    </lineage>
</organism>
<dbReference type="RefSeq" id="WP_327607813.1">
    <property type="nucleotide sequence ID" value="NZ_JARZFX010000005.1"/>
</dbReference>
<protein>
    <submittedName>
        <fullName evidence="1">Uncharacterized protein</fullName>
    </submittedName>
</protein>
<accession>A0ABU6KH79</accession>
<evidence type="ECO:0000313" key="1">
    <source>
        <dbReference type="EMBL" id="MEC5424245.1"/>
    </source>
</evidence>